<proteinExistence type="predicted"/>
<name>A0ABV1NLA8_9GAMM</name>
<evidence type="ECO:0000313" key="1">
    <source>
        <dbReference type="EMBL" id="MEQ6918755.1"/>
    </source>
</evidence>
<dbReference type="Proteomes" id="UP001442468">
    <property type="component" value="Unassembled WGS sequence"/>
</dbReference>
<accession>A0ABV1NLA8</accession>
<protein>
    <submittedName>
        <fullName evidence="1">Uncharacterized protein</fullName>
    </submittedName>
</protein>
<organism evidence="1 2">
    <name type="scientific">Halomonas aquatica</name>
    <dbReference type="NCBI Taxonomy" id="3151123"/>
    <lineage>
        <taxon>Bacteria</taxon>
        <taxon>Pseudomonadati</taxon>
        <taxon>Pseudomonadota</taxon>
        <taxon>Gammaproteobacteria</taxon>
        <taxon>Oceanospirillales</taxon>
        <taxon>Halomonadaceae</taxon>
        <taxon>Halomonas</taxon>
    </lineage>
</organism>
<gene>
    <name evidence="1" type="ORF">ABE960_14645</name>
</gene>
<evidence type="ECO:0000313" key="2">
    <source>
        <dbReference type="Proteomes" id="UP001442468"/>
    </source>
</evidence>
<keyword evidence="2" id="KW-1185">Reference proteome</keyword>
<comment type="caution">
    <text evidence="1">The sequence shown here is derived from an EMBL/GenBank/DDBJ whole genome shotgun (WGS) entry which is preliminary data.</text>
</comment>
<dbReference type="RefSeq" id="WP_349763040.1">
    <property type="nucleotide sequence ID" value="NZ_JBEGCJ010000007.1"/>
</dbReference>
<reference evidence="1 2" key="1">
    <citation type="submission" date="2024-05" db="EMBL/GenBank/DDBJ databases">
        <title>Halomonas sp. SSM6 16S ribosomal RNA gene Genome sequencing and assembly.</title>
        <authorList>
            <person name="Yook S."/>
        </authorList>
    </citation>
    <scope>NUCLEOTIDE SEQUENCE [LARGE SCALE GENOMIC DNA]</scope>
    <source>
        <strain evidence="1 2">SSM6</strain>
    </source>
</reference>
<sequence>MDTLGGVAHLRDIYDYAADRRPTQNSHWREQIRKVCRKTAKRVGRGRYALADTLELDLAVA</sequence>
<dbReference type="EMBL" id="JBEGCJ010000007">
    <property type="protein sequence ID" value="MEQ6918755.1"/>
    <property type="molecule type" value="Genomic_DNA"/>
</dbReference>